<dbReference type="InterPro" id="IPR050401">
    <property type="entry name" value="Cyclic_nucleotide_synthase"/>
</dbReference>
<keyword evidence="11 13" id="KW-0141">cGMP biosynthesis</keyword>
<comment type="caution">
    <text evidence="14">The sequence shown here is derived from an EMBL/GenBank/DDBJ whole genome shotgun (WGS) entry which is preliminary data.</text>
</comment>
<dbReference type="InterPro" id="IPR001054">
    <property type="entry name" value="A/G_cyclase"/>
</dbReference>
<dbReference type="SUPFAM" id="SSF56112">
    <property type="entry name" value="Protein kinase-like (PK-like)"/>
    <property type="match status" value="1"/>
</dbReference>
<reference evidence="14" key="1">
    <citation type="submission" date="2022-03" db="EMBL/GenBank/DDBJ databases">
        <authorList>
            <person name="Martin C."/>
        </authorList>
    </citation>
    <scope>NUCLEOTIDE SEQUENCE</scope>
</reference>
<evidence type="ECO:0000256" key="13">
    <source>
        <dbReference type="RuleBase" id="RU003431"/>
    </source>
</evidence>
<dbReference type="PANTHER" id="PTHR11920">
    <property type="entry name" value="GUANYLYL CYCLASE"/>
    <property type="match status" value="1"/>
</dbReference>
<dbReference type="PANTHER" id="PTHR11920:SF507">
    <property type="entry name" value="GUANYLATE CYCLASE"/>
    <property type="match status" value="1"/>
</dbReference>
<keyword evidence="10 12" id="KW-0456">Lyase</keyword>
<evidence type="ECO:0000256" key="4">
    <source>
        <dbReference type="ARBA" id="ARBA00022729"/>
    </source>
</evidence>
<evidence type="ECO:0000256" key="10">
    <source>
        <dbReference type="ARBA" id="ARBA00023239"/>
    </source>
</evidence>
<dbReference type="Pfam" id="PF00211">
    <property type="entry name" value="Guanylate_cyc"/>
    <property type="match status" value="1"/>
</dbReference>
<dbReference type="InterPro" id="IPR000719">
    <property type="entry name" value="Prot_kinase_dom"/>
</dbReference>
<dbReference type="Gene3D" id="6.10.250.780">
    <property type="match status" value="1"/>
</dbReference>
<dbReference type="Pfam" id="PF07714">
    <property type="entry name" value="PK_Tyr_Ser-Thr"/>
    <property type="match status" value="1"/>
</dbReference>
<dbReference type="GO" id="GO:0004016">
    <property type="term" value="F:adenylate cyclase activity"/>
    <property type="evidence" value="ECO:0007669"/>
    <property type="project" value="TreeGrafter"/>
</dbReference>
<keyword evidence="8" id="KW-0675">Receptor</keyword>
<dbReference type="Pfam" id="PF07701">
    <property type="entry name" value="HNOBA"/>
    <property type="match status" value="1"/>
</dbReference>
<evidence type="ECO:0000256" key="3">
    <source>
        <dbReference type="ARBA" id="ARBA00022692"/>
    </source>
</evidence>
<dbReference type="GO" id="GO:0007168">
    <property type="term" value="P:receptor guanylyl cyclase signaling pathway"/>
    <property type="evidence" value="ECO:0007669"/>
    <property type="project" value="TreeGrafter"/>
</dbReference>
<dbReference type="OrthoDB" id="1890790at2759"/>
<evidence type="ECO:0000256" key="2">
    <source>
        <dbReference type="ARBA" id="ARBA00012202"/>
    </source>
</evidence>
<comment type="catalytic activity">
    <reaction evidence="13">
        <text>GTP = 3',5'-cyclic GMP + diphosphate</text>
        <dbReference type="Rhea" id="RHEA:13665"/>
        <dbReference type="ChEBI" id="CHEBI:33019"/>
        <dbReference type="ChEBI" id="CHEBI:37565"/>
        <dbReference type="ChEBI" id="CHEBI:57746"/>
        <dbReference type="EC" id="4.6.1.2"/>
    </reaction>
</comment>
<dbReference type="GO" id="GO:0004383">
    <property type="term" value="F:guanylate cyclase activity"/>
    <property type="evidence" value="ECO:0007669"/>
    <property type="project" value="UniProtKB-EC"/>
</dbReference>
<dbReference type="PROSITE" id="PS50011">
    <property type="entry name" value="PROTEIN_KINASE_DOM"/>
    <property type="match status" value="1"/>
</dbReference>
<evidence type="ECO:0000313" key="15">
    <source>
        <dbReference type="Proteomes" id="UP000749559"/>
    </source>
</evidence>
<evidence type="ECO:0000256" key="6">
    <source>
        <dbReference type="ARBA" id="ARBA00022989"/>
    </source>
</evidence>
<evidence type="ECO:0000256" key="5">
    <source>
        <dbReference type="ARBA" id="ARBA00022741"/>
    </source>
</evidence>
<evidence type="ECO:0000256" key="9">
    <source>
        <dbReference type="ARBA" id="ARBA00023180"/>
    </source>
</evidence>
<sequence length="844" mass="94364">MYIHISCHLAFIILLISCTEGWHSLDNSNFHCWYITANANNPTPYSSCPGINIRWIVPPKSPVKAQESFNVTYELILGSAFWPWAVTNNIFNFNNITTASGAQDFCDNTVCPSSVSAANKENCCIYHVNVHSCHKNDKLQNDLCGPWISPNGTIYTHSQVMAGPRDRGNWTSVIPGLYTEGENSLIAHFKIAKMHVAIEKTVTVNPRTVCGDENCETIEGEDCETCPKDCGRCPLQTWEIALIVVAILIVFIVLGAIVGYFVWKQQKLLWDESWIVSYDKITPDTGVRGFMGSVISINQSMASMTSGVTANKNLTGNSLALNAARKQIFTETGIYDGRTIAVKAIQKRNFALSKSIRKEVKQVRTFDNPNLTRFIGATLEPDRVNLLTEYCPKGSLNDVLMNEDVPLNWAFRFSFASDIAGGMRYLHNNKLYHGRLKSQNCLIDDRWTVKIADYGTPGLRKEQCDDIESVINTKDADIVYRAPEVVDFEHASPTPEADVYAFAIILVEIATRNDPYGDESPDTIKPGWRPPLPDLSQESTVDDVCPCPKDYLKLIQICWVDKPSERPLFADIKKVLHRINPNKLSPVDLMMAMMEKYSKHLESLVGERTADLMLEKQKTDRLLYSMLPMEVANDLRQGKTISAEWFDECTIFFSDIVGFTTLSGSSTPLEVVAFLNKLYICFDSIIDAYDVYKVETIGDAYMVVSGVPKKNGILHGREVANMSLDLVEACKGFVIPHKPQEPLKVRVGLHSGPVCAGVVGLKMPRYCLFGDTVNTASRMESNGEAYKIHMSEFTNDVLCKVGGFHIEMRGSIPIKGKGDMTTYWLTDRDQNNTHKSDTLTEVQS</sequence>
<dbReference type="CDD" id="cd12087">
    <property type="entry name" value="TM_EGFR-like"/>
    <property type="match status" value="1"/>
</dbReference>
<evidence type="ECO:0000256" key="7">
    <source>
        <dbReference type="ARBA" id="ARBA00023136"/>
    </source>
</evidence>
<dbReference type="SUPFAM" id="SSF55073">
    <property type="entry name" value="Nucleotide cyclase"/>
    <property type="match status" value="1"/>
</dbReference>
<dbReference type="GO" id="GO:0005886">
    <property type="term" value="C:plasma membrane"/>
    <property type="evidence" value="ECO:0007669"/>
    <property type="project" value="TreeGrafter"/>
</dbReference>
<dbReference type="InterPro" id="IPR011009">
    <property type="entry name" value="Kinase-like_dom_sf"/>
</dbReference>
<dbReference type="InterPro" id="IPR018297">
    <property type="entry name" value="A/G_cyclase_CS"/>
</dbReference>
<dbReference type="PROSITE" id="PS00452">
    <property type="entry name" value="GUANYLATE_CYCLASE_1"/>
    <property type="match status" value="1"/>
</dbReference>
<organism evidence="14 15">
    <name type="scientific">Owenia fusiformis</name>
    <name type="common">Polychaete worm</name>
    <dbReference type="NCBI Taxonomy" id="6347"/>
    <lineage>
        <taxon>Eukaryota</taxon>
        <taxon>Metazoa</taxon>
        <taxon>Spiralia</taxon>
        <taxon>Lophotrochozoa</taxon>
        <taxon>Annelida</taxon>
        <taxon>Polychaeta</taxon>
        <taxon>Sedentaria</taxon>
        <taxon>Canalipalpata</taxon>
        <taxon>Sabellida</taxon>
        <taxon>Oweniida</taxon>
        <taxon>Oweniidae</taxon>
        <taxon>Owenia</taxon>
    </lineage>
</organism>
<dbReference type="GO" id="GO:0005524">
    <property type="term" value="F:ATP binding"/>
    <property type="evidence" value="ECO:0007669"/>
    <property type="project" value="InterPro"/>
</dbReference>
<dbReference type="Gene3D" id="3.30.70.1230">
    <property type="entry name" value="Nucleotide cyclase"/>
    <property type="match status" value="1"/>
</dbReference>
<dbReference type="CDD" id="cd07302">
    <property type="entry name" value="CHD"/>
    <property type="match status" value="1"/>
</dbReference>
<evidence type="ECO:0000256" key="8">
    <source>
        <dbReference type="ARBA" id="ARBA00023170"/>
    </source>
</evidence>
<dbReference type="GO" id="GO:0004672">
    <property type="term" value="F:protein kinase activity"/>
    <property type="evidence" value="ECO:0007669"/>
    <property type="project" value="InterPro"/>
</dbReference>
<dbReference type="AlphaFoldDB" id="A0A8J1YB64"/>
<dbReference type="SMART" id="SM00044">
    <property type="entry name" value="CYCc"/>
    <property type="match status" value="1"/>
</dbReference>
<accession>A0A8J1YB64</accession>
<dbReference type="EMBL" id="CAIIXF020000001">
    <property type="protein sequence ID" value="CAH1772446.1"/>
    <property type="molecule type" value="Genomic_DNA"/>
</dbReference>
<comment type="subcellular location">
    <subcellularLocation>
        <location evidence="1">Membrane</location>
        <topology evidence="1">Single-pass type I membrane protein</topology>
    </subcellularLocation>
</comment>
<dbReference type="FunFam" id="3.30.70.1230:FF:000019">
    <property type="entry name" value="Guanylate cyclase"/>
    <property type="match status" value="1"/>
</dbReference>
<dbReference type="EC" id="4.6.1.2" evidence="2 13"/>
<dbReference type="InterPro" id="IPR001245">
    <property type="entry name" value="Ser-Thr/Tyr_kinase_cat_dom"/>
</dbReference>
<proteinExistence type="inferred from homology"/>
<evidence type="ECO:0000256" key="12">
    <source>
        <dbReference type="RuleBase" id="RU000405"/>
    </source>
</evidence>
<evidence type="ECO:0000256" key="11">
    <source>
        <dbReference type="ARBA" id="ARBA00023293"/>
    </source>
</evidence>
<keyword evidence="4" id="KW-0732">Signal</keyword>
<dbReference type="PROSITE" id="PS50125">
    <property type="entry name" value="GUANYLATE_CYCLASE_2"/>
    <property type="match status" value="1"/>
</dbReference>
<dbReference type="Proteomes" id="UP000749559">
    <property type="component" value="Unassembled WGS sequence"/>
</dbReference>
<name>A0A8J1YB64_OWEFU</name>
<dbReference type="InterPro" id="IPR029787">
    <property type="entry name" value="Nucleotide_cyclase"/>
</dbReference>
<dbReference type="InterPro" id="IPR011645">
    <property type="entry name" value="HNOB_dom_associated"/>
</dbReference>
<keyword evidence="6" id="KW-1133">Transmembrane helix</keyword>
<comment type="similarity">
    <text evidence="12">Belongs to the adenylyl cyclase class-4/guanylyl cyclase family.</text>
</comment>
<keyword evidence="3" id="KW-0812">Transmembrane</keyword>
<keyword evidence="15" id="KW-1185">Reference proteome</keyword>
<evidence type="ECO:0000313" key="14">
    <source>
        <dbReference type="EMBL" id="CAH1772446.1"/>
    </source>
</evidence>
<dbReference type="Gene3D" id="1.10.510.10">
    <property type="entry name" value="Transferase(Phosphotransferase) domain 1"/>
    <property type="match status" value="1"/>
</dbReference>
<keyword evidence="7" id="KW-0472">Membrane</keyword>
<protein>
    <recommendedName>
        <fullName evidence="2 13">Guanylate cyclase</fullName>
        <ecNumber evidence="2 13">4.6.1.2</ecNumber>
    </recommendedName>
</protein>
<keyword evidence="9" id="KW-0325">Glycoprotein</keyword>
<dbReference type="GO" id="GO:0035556">
    <property type="term" value="P:intracellular signal transduction"/>
    <property type="evidence" value="ECO:0007669"/>
    <property type="project" value="InterPro"/>
</dbReference>
<gene>
    <name evidence="14" type="ORF">OFUS_LOCUS210</name>
</gene>
<keyword evidence="5" id="KW-0547">Nucleotide-binding</keyword>
<dbReference type="GO" id="GO:0001653">
    <property type="term" value="F:peptide receptor activity"/>
    <property type="evidence" value="ECO:0007669"/>
    <property type="project" value="TreeGrafter"/>
</dbReference>
<evidence type="ECO:0000256" key="1">
    <source>
        <dbReference type="ARBA" id="ARBA00004479"/>
    </source>
</evidence>